<dbReference type="EMBL" id="JAFHDT010000016">
    <property type="protein sequence ID" value="KAI7799138.1"/>
    <property type="molecule type" value="Genomic_DNA"/>
</dbReference>
<dbReference type="AlphaFoldDB" id="A0A9W7TI06"/>
<accession>A0A9W7TI06</accession>
<evidence type="ECO:0000313" key="2">
    <source>
        <dbReference type="Proteomes" id="UP001059041"/>
    </source>
</evidence>
<sequence>SAEMQQVVDCLLDLPIHPLLNPRLDKIEPCQKSSKDRHKIITVLHEAMVEEHPLRLLVEDASSIERHVNILQVQYSKMRPDTLVVKDTECMAKKGDKRWNDCGGYIKEIPFPKNTLRGE</sequence>
<gene>
    <name evidence="1" type="ORF">IRJ41_019967</name>
</gene>
<comment type="caution">
    <text evidence="1">The sequence shown here is derived from an EMBL/GenBank/DDBJ whole genome shotgun (WGS) entry which is preliminary data.</text>
</comment>
<dbReference type="Proteomes" id="UP001059041">
    <property type="component" value="Linkage Group LG16"/>
</dbReference>
<organism evidence="1 2">
    <name type="scientific">Triplophysa rosa</name>
    <name type="common">Cave loach</name>
    <dbReference type="NCBI Taxonomy" id="992332"/>
    <lineage>
        <taxon>Eukaryota</taxon>
        <taxon>Metazoa</taxon>
        <taxon>Chordata</taxon>
        <taxon>Craniata</taxon>
        <taxon>Vertebrata</taxon>
        <taxon>Euteleostomi</taxon>
        <taxon>Actinopterygii</taxon>
        <taxon>Neopterygii</taxon>
        <taxon>Teleostei</taxon>
        <taxon>Ostariophysi</taxon>
        <taxon>Cypriniformes</taxon>
        <taxon>Nemacheilidae</taxon>
        <taxon>Triplophysa</taxon>
    </lineage>
</organism>
<reference evidence="1" key="1">
    <citation type="submission" date="2021-02" db="EMBL/GenBank/DDBJ databases">
        <title>Comparative genomics reveals that relaxation of natural selection precedes convergent phenotypic evolution of cavefish.</title>
        <authorList>
            <person name="Peng Z."/>
        </authorList>
    </citation>
    <scope>NUCLEOTIDE SEQUENCE</scope>
    <source>
        <tissue evidence="1">Muscle</tissue>
    </source>
</reference>
<evidence type="ECO:0000313" key="1">
    <source>
        <dbReference type="EMBL" id="KAI7799138.1"/>
    </source>
</evidence>
<proteinExistence type="predicted"/>
<feature type="non-terminal residue" evidence="1">
    <location>
        <position position="1"/>
    </location>
</feature>
<protein>
    <submittedName>
        <fullName evidence="1">Uncharacterized protein</fullName>
    </submittedName>
</protein>
<keyword evidence="2" id="KW-1185">Reference proteome</keyword>
<name>A0A9W7TI06_TRIRA</name>